<evidence type="ECO:0000256" key="1">
    <source>
        <dbReference type="ARBA" id="ARBA00004123"/>
    </source>
</evidence>
<reference evidence="15" key="1">
    <citation type="journal article" date="2022" name="DNA Res.">
        <title>Genome analysis of five recently described species of the CUG-Ser clade uncovers Candida theae as a new hybrid lineage with pathogenic potential in the Candida parapsilosis species complex.</title>
        <authorList>
            <person name="Mixao V."/>
            <person name="Del Olmo V."/>
            <person name="Hegedusova E."/>
            <person name="Saus E."/>
            <person name="Pryszcz L."/>
            <person name="Cillingova A."/>
            <person name="Nosek J."/>
            <person name="Gabaldon T."/>
        </authorList>
    </citation>
    <scope>NUCLEOTIDE SEQUENCE</scope>
    <source>
        <strain evidence="15">CBS 10844</strain>
    </source>
</reference>
<dbReference type="GO" id="GO:0005634">
    <property type="term" value="C:nucleus"/>
    <property type="evidence" value="ECO:0007669"/>
    <property type="project" value="UniProtKB-SubCell"/>
</dbReference>
<comment type="subcellular location">
    <subcellularLocation>
        <location evidence="1 12">Nucleus</location>
    </subcellularLocation>
</comment>
<proteinExistence type="inferred from homology"/>
<keyword evidence="5 12" id="KW-0378">Hydrolase</keyword>
<comment type="catalytic activity">
    <reaction evidence="10 12">
        <text>O-phospho-L-threonyl-[protein] + H2O = L-threonyl-[protein] + phosphate</text>
        <dbReference type="Rhea" id="RHEA:47004"/>
        <dbReference type="Rhea" id="RHEA-COMP:11060"/>
        <dbReference type="Rhea" id="RHEA-COMP:11605"/>
        <dbReference type="ChEBI" id="CHEBI:15377"/>
        <dbReference type="ChEBI" id="CHEBI:30013"/>
        <dbReference type="ChEBI" id="CHEBI:43474"/>
        <dbReference type="ChEBI" id="CHEBI:61977"/>
        <dbReference type="EC" id="3.1.3.16"/>
    </reaction>
</comment>
<dbReference type="Gene3D" id="1.25.40.820">
    <property type="match status" value="1"/>
</dbReference>
<evidence type="ECO:0000256" key="7">
    <source>
        <dbReference type="ARBA" id="ARBA00022912"/>
    </source>
</evidence>
<keyword evidence="16" id="KW-1185">Reference proteome</keyword>
<dbReference type="GO" id="GO:0008270">
    <property type="term" value="F:zinc ion binding"/>
    <property type="evidence" value="ECO:0007669"/>
    <property type="project" value="UniProtKB-KW"/>
</dbReference>
<keyword evidence="6 12" id="KW-0862">Zinc</keyword>
<feature type="compositionally biased region" description="Acidic residues" evidence="13">
    <location>
        <begin position="244"/>
        <end position="257"/>
    </location>
</feature>
<gene>
    <name evidence="15" type="ORF">KGF56_004375</name>
</gene>
<evidence type="ECO:0000313" key="15">
    <source>
        <dbReference type="EMBL" id="KAI3402914.2"/>
    </source>
</evidence>
<evidence type="ECO:0000256" key="12">
    <source>
        <dbReference type="RuleBase" id="RU367080"/>
    </source>
</evidence>
<dbReference type="PANTHER" id="PTHR14732:SF0">
    <property type="entry name" value="RNA POLYMERASE II SUBUNIT B1 CTD PHOSPHATASE RPAP2-RELATED"/>
    <property type="match status" value="1"/>
</dbReference>
<evidence type="ECO:0000256" key="4">
    <source>
        <dbReference type="ARBA" id="ARBA00022771"/>
    </source>
</evidence>
<evidence type="ECO:0000256" key="6">
    <source>
        <dbReference type="ARBA" id="ARBA00022833"/>
    </source>
</evidence>
<evidence type="ECO:0000313" key="16">
    <source>
        <dbReference type="Proteomes" id="UP001202479"/>
    </source>
</evidence>
<dbReference type="InterPro" id="IPR038534">
    <property type="entry name" value="Rtr1/RPAP2_sf"/>
</dbReference>
<evidence type="ECO:0000256" key="5">
    <source>
        <dbReference type="ARBA" id="ARBA00022801"/>
    </source>
</evidence>
<evidence type="ECO:0000256" key="2">
    <source>
        <dbReference type="ARBA" id="ARBA00005676"/>
    </source>
</evidence>
<dbReference type="GO" id="GO:0043175">
    <property type="term" value="F:RNA polymerase core enzyme binding"/>
    <property type="evidence" value="ECO:0007669"/>
    <property type="project" value="UniProtKB-UniRule"/>
</dbReference>
<feature type="region of interest" description="Disordered" evidence="13">
    <location>
        <begin position="238"/>
        <end position="266"/>
    </location>
</feature>
<dbReference type="Pfam" id="PF04181">
    <property type="entry name" value="RPAP2_Rtr1"/>
    <property type="match status" value="1"/>
</dbReference>
<comment type="caution">
    <text evidence="15">The sequence shown here is derived from an EMBL/GenBank/DDBJ whole genome shotgun (WGS) entry which is preliminary data.</text>
</comment>
<evidence type="ECO:0000256" key="9">
    <source>
        <dbReference type="ARBA" id="ARBA00047761"/>
    </source>
</evidence>
<comment type="similarity">
    <text evidence="2 11 12">Belongs to the RPAP2 family.</text>
</comment>
<dbReference type="EMBL" id="JAHUZD010000140">
    <property type="protein sequence ID" value="KAI3402914.2"/>
    <property type="molecule type" value="Genomic_DNA"/>
</dbReference>
<dbReference type="InterPro" id="IPR039693">
    <property type="entry name" value="Rtr1/RPAP2"/>
</dbReference>
<dbReference type="GO" id="GO:0008420">
    <property type="term" value="F:RNA polymerase II CTD heptapeptide repeat phosphatase activity"/>
    <property type="evidence" value="ECO:0007669"/>
    <property type="project" value="UniProtKB-UniRule"/>
</dbReference>
<comment type="catalytic activity">
    <reaction evidence="9 12">
        <text>O-phospho-L-seryl-[protein] + H2O = L-seryl-[protein] + phosphate</text>
        <dbReference type="Rhea" id="RHEA:20629"/>
        <dbReference type="Rhea" id="RHEA-COMP:9863"/>
        <dbReference type="Rhea" id="RHEA-COMP:11604"/>
        <dbReference type="ChEBI" id="CHEBI:15377"/>
        <dbReference type="ChEBI" id="CHEBI:29999"/>
        <dbReference type="ChEBI" id="CHEBI:43474"/>
        <dbReference type="ChEBI" id="CHEBI:83421"/>
        <dbReference type="EC" id="3.1.3.16"/>
    </reaction>
</comment>
<dbReference type="AlphaFoldDB" id="A0AAI9SUG8"/>
<keyword evidence="7 12" id="KW-0904">Protein phosphatase</keyword>
<dbReference type="InterPro" id="IPR007308">
    <property type="entry name" value="Rtr1/RPAP2_dom"/>
</dbReference>
<keyword evidence="8 12" id="KW-0539">Nucleus</keyword>
<dbReference type="GeneID" id="73381990"/>
<sequence length="284" mass="32625">MQLLTLETFLPLLEPFANRELLTPAESLQVTLLVTELLVDDYVDFRLLKFLSRFFTQQSYDDVIEERNIEHECGYVMCNNQPKSLVRRLSLNSNGTTIAHISDSGASTKYQIYNRKPSIILPNTYLSQYCCKEHYQASVFYRNQLSKEALFARKDITVVPPYAGDQNFYENSITLLEEVIAKHKELKQEGKSMAEVIAMMNGLSVCEHEMNEDTIKLIKMIEDFDIVEREAVSEHGVKDKLFEADNDNDDDDGDDEKEDSKRLSHSRNIEGYVTTNKSFGGYVV</sequence>
<dbReference type="PROSITE" id="PS51479">
    <property type="entry name" value="ZF_RTR1"/>
    <property type="match status" value="1"/>
</dbReference>
<name>A0AAI9SUG8_9ASCO</name>
<evidence type="ECO:0000256" key="10">
    <source>
        <dbReference type="ARBA" id="ARBA00048336"/>
    </source>
</evidence>
<evidence type="ECO:0000256" key="11">
    <source>
        <dbReference type="PROSITE-ProRule" id="PRU00812"/>
    </source>
</evidence>
<keyword evidence="4 12" id="KW-0863">Zinc-finger</keyword>
<dbReference type="PANTHER" id="PTHR14732">
    <property type="entry name" value="RNA POLYMERASE II SUBUNIT B1 CTD PHOSPHATASE RPAP2-RELATED"/>
    <property type="match status" value="1"/>
</dbReference>
<evidence type="ECO:0000256" key="3">
    <source>
        <dbReference type="ARBA" id="ARBA00022723"/>
    </source>
</evidence>
<dbReference type="Proteomes" id="UP001202479">
    <property type="component" value="Unassembled WGS sequence"/>
</dbReference>
<organism evidence="15 16">
    <name type="scientific">Candida oxycetoniae</name>
    <dbReference type="NCBI Taxonomy" id="497107"/>
    <lineage>
        <taxon>Eukaryota</taxon>
        <taxon>Fungi</taxon>
        <taxon>Dikarya</taxon>
        <taxon>Ascomycota</taxon>
        <taxon>Saccharomycotina</taxon>
        <taxon>Pichiomycetes</taxon>
        <taxon>Debaryomycetaceae</taxon>
        <taxon>Candida/Lodderomyces clade</taxon>
        <taxon>Candida</taxon>
    </lineage>
</organism>
<evidence type="ECO:0000256" key="13">
    <source>
        <dbReference type="SAM" id="MobiDB-lite"/>
    </source>
</evidence>
<evidence type="ECO:0000256" key="8">
    <source>
        <dbReference type="ARBA" id="ARBA00023242"/>
    </source>
</evidence>
<comment type="function">
    <text evidence="12">Putative RNA polymerase II subunit B1 C-terminal domain (CTD) phosphatase involved in RNA polymerase II transcription regulation.</text>
</comment>
<protein>
    <recommendedName>
        <fullName evidence="12">RNA polymerase II subunit B1 CTD phosphatase RPAP2 homolog</fullName>
        <ecNumber evidence="12">3.1.3.16</ecNumber>
    </recommendedName>
</protein>
<dbReference type="GO" id="GO:0005737">
    <property type="term" value="C:cytoplasm"/>
    <property type="evidence" value="ECO:0007669"/>
    <property type="project" value="TreeGrafter"/>
</dbReference>
<accession>A0AAI9SUG8</accession>
<evidence type="ECO:0000259" key="14">
    <source>
        <dbReference type="PROSITE" id="PS51479"/>
    </source>
</evidence>
<dbReference type="EC" id="3.1.3.16" evidence="12"/>
<keyword evidence="3 12" id="KW-0479">Metal-binding</keyword>
<feature type="domain" description="RTR1-type" evidence="14">
    <location>
        <begin position="50"/>
        <end position="154"/>
    </location>
</feature>
<dbReference type="RefSeq" id="XP_049178661.1">
    <property type="nucleotide sequence ID" value="XM_049325807.1"/>
</dbReference>